<gene>
    <name evidence="9" type="ORF">SAMN04488116_0464</name>
</gene>
<dbReference type="PANTHER" id="PTHR30069">
    <property type="entry name" value="TONB-DEPENDENT OUTER MEMBRANE RECEPTOR"/>
    <property type="match status" value="1"/>
</dbReference>
<dbReference type="EMBL" id="FQWL01000001">
    <property type="protein sequence ID" value="SHG23725.1"/>
    <property type="molecule type" value="Genomic_DNA"/>
</dbReference>
<dbReference type="Proteomes" id="UP000184532">
    <property type="component" value="Unassembled WGS sequence"/>
</dbReference>
<accession>A0A1M5I5Y0</accession>
<dbReference type="Gene3D" id="2.170.130.10">
    <property type="entry name" value="TonB-dependent receptor, plug domain"/>
    <property type="match status" value="1"/>
</dbReference>
<evidence type="ECO:0000256" key="6">
    <source>
        <dbReference type="ARBA" id="ARBA00023237"/>
    </source>
</evidence>
<keyword evidence="10" id="KW-1185">Reference proteome</keyword>
<keyword evidence="6 7" id="KW-0998">Cell outer membrane</keyword>
<dbReference type="Gene3D" id="2.40.170.20">
    <property type="entry name" value="TonB-dependent receptor, beta-barrel domain"/>
    <property type="match status" value="1"/>
</dbReference>
<dbReference type="InterPro" id="IPR039426">
    <property type="entry name" value="TonB-dep_rcpt-like"/>
</dbReference>
<evidence type="ECO:0000256" key="4">
    <source>
        <dbReference type="ARBA" id="ARBA00022692"/>
    </source>
</evidence>
<dbReference type="GO" id="GO:0009279">
    <property type="term" value="C:cell outer membrane"/>
    <property type="evidence" value="ECO:0007669"/>
    <property type="project" value="UniProtKB-SubCell"/>
</dbReference>
<dbReference type="InterPro" id="IPR037066">
    <property type="entry name" value="Plug_dom_sf"/>
</dbReference>
<dbReference type="AlphaFoldDB" id="A0A1M5I5Y0"/>
<proteinExistence type="inferred from homology"/>
<comment type="subcellular location">
    <subcellularLocation>
        <location evidence="1 7">Cell outer membrane</location>
        <topology evidence="1 7">Multi-pass membrane protein</topology>
    </subcellularLocation>
</comment>
<name>A0A1M5I5Y0_9FLAO</name>
<dbReference type="STRING" id="570519.SAMN04488116_0464"/>
<evidence type="ECO:0000256" key="2">
    <source>
        <dbReference type="ARBA" id="ARBA00022448"/>
    </source>
</evidence>
<protein>
    <submittedName>
        <fullName evidence="9">Vitamin B12 transporter</fullName>
    </submittedName>
</protein>
<keyword evidence="2 7" id="KW-0813">Transport</keyword>
<keyword evidence="3 7" id="KW-1134">Transmembrane beta strand</keyword>
<evidence type="ECO:0000313" key="10">
    <source>
        <dbReference type="Proteomes" id="UP000184532"/>
    </source>
</evidence>
<keyword evidence="5 7" id="KW-0472">Membrane</keyword>
<dbReference type="GO" id="GO:0044718">
    <property type="term" value="P:siderophore transmembrane transport"/>
    <property type="evidence" value="ECO:0007669"/>
    <property type="project" value="TreeGrafter"/>
</dbReference>
<dbReference type="PROSITE" id="PS52016">
    <property type="entry name" value="TONB_DEPENDENT_REC_3"/>
    <property type="match status" value="1"/>
</dbReference>
<dbReference type="GO" id="GO:0015344">
    <property type="term" value="F:siderophore uptake transmembrane transporter activity"/>
    <property type="evidence" value="ECO:0007669"/>
    <property type="project" value="TreeGrafter"/>
</dbReference>
<dbReference type="SUPFAM" id="SSF56935">
    <property type="entry name" value="Porins"/>
    <property type="match status" value="1"/>
</dbReference>
<keyword evidence="4 7" id="KW-0812">Transmembrane</keyword>
<dbReference type="InterPro" id="IPR036942">
    <property type="entry name" value="Beta-barrel_TonB_sf"/>
</dbReference>
<evidence type="ECO:0000256" key="5">
    <source>
        <dbReference type="ARBA" id="ARBA00023136"/>
    </source>
</evidence>
<dbReference type="InterPro" id="IPR012910">
    <property type="entry name" value="Plug_dom"/>
</dbReference>
<evidence type="ECO:0000259" key="8">
    <source>
        <dbReference type="Pfam" id="PF07715"/>
    </source>
</evidence>
<evidence type="ECO:0000256" key="7">
    <source>
        <dbReference type="PROSITE-ProRule" id="PRU01360"/>
    </source>
</evidence>
<organism evidence="9 10">
    <name type="scientific">Flagellimonas flava</name>
    <dbReference type="NCBI Taxonomy" id="570519"/>
    <lineage>
        <taxon>Bacteria</taxon>
        <taxon>Pseudomonadati</taxon>
        <taxon>Bacteroidota</taxon>
        <taxon>Flavobacteriia</taxon>
        <taxon>Flavobacteriales</taxon>
        <taxon>Flavobacteriaceae</taxon>
        <taxon>Flagellimonas</taxon>
    </lineage>
</organism>
<feature type="domain" description="TonB-dependent receptor plug" evidence="8">
    <location>
        <begin position="63"/>
        <end position="169"/>
    </location>
</feature>
<comment type="similarity">
    <text evidence="7">Belongs to the TonB-dependent receptor family.</text>
</comment>
<evidence type="ECO:0000313" key="9">
    <source>
        <dbReference type="EMBL" id="SHG23725.1"/>
    </source>
</evidence>
<evidence type="ECO:0000256" key="3">
    <source>
        <dbReference type="ARBA" id="ARBA00022452"/>
    </source>
</evidence>
<evidence type="ECO:0000256" key="1">
    <source>
        <dbReference type="ARBA" id="ARBA00004571"/>
    </source>
</evidence>
<dbReference type="PANTHER" id="PTHR30069:SF50">
    <property type="entry name" value="TONB-DEPENDENT RECEPTOR HI_1217-RELATED"/>
    <property type="match status" value="1"/>
</dbReference>
<sequence length="634" mass="69972">MGQHTILPFIHLNEMKKRNLILCTAVFAGQGLFAQQTQQDSLEIQQLDEVVVSDSRFALKRENSGKTVIKITAEELERNQGRTVGELINTKSGIEITGSRGRDGSVFGVFARGGRGRQALVIIDGVRVSDPASFSQEYDIRLLSTANIESIEIIKGAASTLYGTNAATAVILITTKKESSDKITGNFQSTIGTNQNQDDQNYNLGSFANGASISGTLEKFSYGVDFSNRYSSGLSAAVTPQNEEDVFSHFATNIKLGYQFSENFELSVYGNQTKFNTEFDAALAEAPNRAKVSQERVGLSTSIVYGKGSVHLNAAYTDYLNESVSTFGESTSDGKNLVLDVYNKYVIADKWHTILGVNYLKDEAVFTNEADFTILDPYANVVYVSDFGFNLNTGARLNTHSEYGNQFVYNVNPSYSISTENGYIKLLGSYATSYITPNLIQLFGDFGANPDLEPEENRTLEGGVEYYISNKLRLSSLYFNRNEKNTIGFDQNFTSINVADEIDASGVEVEASWNPSNVFSLDANYTFTERKGDNAIRIPKHKVNLALGYQVCETTNLSLTYAYTGQRVDTDFTTFSDVSLEAFSLVGLYVEHQLIPQKLKIFLNGTNLLNEDFVEVIGFTTRGRNISAGFNLNL</sequence>
<dbReference type="Pfam" id="PF07715">
    <property type="entry name" value="Plug"/>
    <property type="match status" value="1"/>
</dbReference>
<reference evidence="10" key="1">
    <citation type="submission" date="2016-11" db="EMBL/GenBank/DDBJ databases">
        <authorList>
            <person name="Varghese N."/>
            <person name="Submissions S."/>
        </authorList>
    </citation>
    <scope>NUCLEOTIDE SEQUENCE [LARGE SCALE GENOMIC DNA]</scope>
    <source>
        <strain evidence="10">DSM 22638</strain>
    </source>
</reference>